<dbReference type="Pfam" id="PF00497">
    <property type="entry name" value="SBP_bac_3"/>
    <property type="match status" value="1"/>
</dbReference>
<dbReference type="GO" id="GO:0042597">
    <property type="term" value="C:periplasmic space"/>
    <property type="evidence" value="ECO:0007669"/>
    <property type="project" value="UniProtKB-SubCell"/>
</dbReference>
<keyword evidence="6" id="KW-1185">Reference proteome</keyword>
<proteinExistence type="predicted"/>
<comment type="subcellular location">
    <subcellularLocation>
        <location evidence="1">Periplasm</location>
    </subcellularLocation>
</comment>
<evidence type="ECO:0000313" key="5">
    <source>
        <dbReference type="EMBL" id="TNM66713.1"/>
    </source>
</evidence>
<evidence type="ECO:0000256" key="1">
    <source>
        <dbReference type="ARBA" id="ARBA00004418"/>
    </source>
</evidence>
<dbReference type="PANTHER" id="PTHR35936">
    <property type="entry name" value="MEMBRANE-BOUND LYTIC MUREIN TRANSGLYCOSYLASE F"/>
    <property type="match status" value="1"/>
</dbReference>
<evidence type="ECO:0000256" key="2">
    <source>
        <dbReference type="ARBA" id="ARBA00022729"/>
    </source>
</evidence>
<evidence type="ECO:0000256" key="3">
    <source>
        <dbReference type="SAM" id="SignalP"/>
    </source>
</evidence>
<dbReference type="CDD" id="cd13530">
    <property type="entry name" value="PBP2_peptides_like"/>
    <property type="match status" value="1"/>
</dbReference>
<reference evidence="5 6" key="1">
    <citation type="submission" date="2019-06" db="EMBL/GenBank/DDBJ databases">
        <title>The draft genome of Rhizobium smilacinae PTYR-5.</title>
        <authorList>
            <person name="Liu L."/>
            <person name="Li L."/>
            <person name="Zhang X."/>
        </authorList>
    </citation>
    <scope>NUCLEOTIDE SEQUENCE [LARGE SCALE GENOMIC DNA]</scope>
    <source>
        <strain evidence="5 6">PTYR-5</strain>
    </source>
</reference>
<organism evidence="5 6">
    <name type="scientific">Aliirhizobium smilacinae</name>
    <dbReference type="NCBI Taxonomy" id="1395944"/>
    <lineage>
        <taxon>Bacteria</taxon>
        <taxon>Pseudomonadati</taxon>
        <taxon>Pseudomonadota</taxon>
        <taxon>Alphaproteobacteria</taxon>
        <taxon>Hyphomicrobiales</taxon>
        <taxon>Rhizobiaceae</taxon>
        <taxon>Aliirhizobium</taxon>
    </lineage>
</organism>
<dbReference type="InterPro" id="IPR001638">
    <property type="entry name" value="Solute-binding_3/MltF_N"/>
</dbReference>
<dbReference type="SUPFAM" id="SSF53850">
    <property type="entry name" value="Periplasmic binding protein-like II"/>
    <property type="match status" value="1"/>
</dbReference>
<name>A0A5C4XU68_9HYPH</name>
<dbReference type="Gene3D" id="3.40.190.10">
    <property type="entry name" value="Periplasmic binding protein-like II"/>
    <property type="match status" value="2"/>
</dbReference>
<comment type="caution">
    <text evidence="5">The sequence shown here is derived from an EMBL/GenBank/DDBJ whole genome shotgun (WGS) entry which is preliminary data.</text>
</comment>
<sequence length="296" mass="32221">MKLTCLMRTRNVLYALAGAIMLAPHVTGAQASDYKTVEPNVLTVAITGDMPGLIAQNGRLVGYDGEILQKAAENLGLKINPMPTEWSGAIAAVQAGRVDLIGGTVAWTPERAKALSLTDPTGYFQNGVTQKSSTHWTKLKDLENRKVGSMTGFSFLPELRKIPGIELTLYDTSDAALRDLINGRVEAIIGDPPVIDYAIAQNPSWGLINLAFADNNPDFPLLTSVGRQYIFGLSKDNKPLADALSREIRKLWDSCEVKAIGKKYGFSREAQFTPSKVNFRVGVDRPDGWEPPACKT</sequence>
<dbReference type="EMBL" id="VDMN01000001">
    <property type="protein sequence ID" value="TNM66713.1"/>
    <property type="molecule type" value="Genomic_DNA"/>
</dbReference>
<keyword evidence="2 3" id="KW-0732">Signal</keyword>
<dbReference type="Proteomes" id="UP000311605">
    <property type="component" value="Unassembled WGS sequence"/>
</dbReference>
<feature type="signal peptide" evidence="3">
    <location>
        <begin position="1"/>
        <end position="31"/>
    </location>
</feature>
<accession>A0A5C4XU68</accession>
<feature type="chain" id="PRO_5022707453" evidence="3">
    <location>
        <begin position="32"/>
        <end position="296"/>
    </location>
</feature>
<gene>
    <name evidence="5" type="ORF">FHP24_03620</name>
</gene>
<evidence type="ECO:0000313" key="6">
    <source>
        <dbReference type="Proteomes" id="UP000311605"/>
    </source>
</evidence>
<dbReference type="PANTHER" id="PTHR35936:SF19">
    <property type="entry name" value="AMINO-ACID-BINDING PROTEIN YXEM-RELATED"/>
    <property type="match status" value="1"/>
</dbReference>
<dbReference type="SMART" id="SM00062">
    <property type="entry name" value="PBPb"/>
    <property type="match status" value="1"/>
</dbReference>
<dbReference type="OrthoDB" id="8454826at2"/>
<protein>
    <submittedName>
        <fullName evidence="5">Amino acid ABC transporter substrate-binding protein</fullName>
    </submittedName>
</protein>
<feature type="domain" description="Solute-binding protein family 3/N-terminal" evidence="4">
    <location>
        <begin position="41"/>
        <end position="268"/>
    </location>
</feature>
<dbReference type="AlphaFoldDB" id="A0A5C4XU68"/>
<evidence type="ECO:0000259" key="4">
    <source>
        <dbReference type="SMART" id="SM00062"/>
    </source>
</evidence>